<dbReference type="RefSeq" id="WP_220617539.1">
    <property type="nucleotide sequence ID" value="NZ_RKLR01000002.1"/>
</dbReference>
<proteinExistence type="predicted"/>
<gene>
    <name evidence="9" type="ORF">EGH21_05840</name>
</gene>
<feature type="coiled-coil region" evidence="6">
    <location>
        <begin position="381"/>
        <end position="424"/>
    </location>
</feature>
<evidence type="ECO:0000259" key="8">
    <source>
        <dbReference type="PROSITE" id="PS50113"/>
    </source>
</evidence>
<dbReference type="EMBL" id="RKLR01000002">
    <property type="protein sequence ID" value="MBX0322545.1"/>
    <property type="molecule type" value="Genomic_DNA"/>
</dbReference>
<keyword evidence="10" id="KW-1185">Reference proteome</keyword>
<dbReference type="CDD" id="cd00082">
    <property type="entry name" value="HisKA"/>
    <property type="match status" value="1"/>
</dbReference>
<dbReference type="Gene3D" id="3.30.450.20">
    <property type="entry name" value="PAS domain"/>
    <property type="match status" value="1"/>
</dbReference>
<evidence type="ECO:0000256" key="5">
    <source>
        <dbReference type="ARBA" id="ARBA00022777"/>
    </source>
</evidence>
<dbReference type="SUPFAM" id="SSF47384">
    <property type="entry name" value="Homodimeric domain of signal transducing histidine kinase"/>
    <property type="match status" value="1"/>
</dbReference>
<accession>A0AAW4PPS0</accession>
<evidence type="ECO:0000256" key="4">
    <source>
        <dbReference type="ARBA" id="ARBA00022679"/>
    </source>
</evidence>
<dbReference type="EC" id="2.7.13.3" evidence="2"/>
<dbReference type="Pfam" id="PF00512">
    <property type="entry name" value="HisKA"/>
    <property type="match status" value="1"/>
</dbReference>
<dbReference type="InterPro" id="IPR003661">
    <property type="entry name" value="HisK_dim/P_dom"/>
</dbReference>
<name>A0AAW4PPS0_9EURY</name>
<dbReference type="AlphaFoldDB" id="A0AAW4PPS0"/>
<evidence type="ECO:0000256" key="3">
    <source>
        <dbReference type="ARBA" id="ARBA00022553"/>
    </source>
</evidence>
<dbReference type="PANTHER" id="PTHR43304">
    <property type="entry name" value="PHYTOCHROME-LIKE PROTEIN CPH1"/>
    <property type="match status" value="1"/>
</dbReference>
<organism evidence="9 10">
    <name type="scientific">Haloarcula rubra</name>
    <dbReference type="NCBI Taxonomy" id="2487747"/>
    <lineage>
        <taxon>Archaea</taxon>
        <taxon>Methanobacteriati</taxon>
        <taxon>Methanobacteriota</taxon>
        <taxon>Stenosarchaea group</taxon>
        <taxon>Halobacteria</taxon>
        <taxon>Halobacteriales</taxon>
        <taxon>Haloarculaceae</taxon>
        <taxon>Haloarcula</taxon>
    </lineage>
</organism>
<dbReference type="InterPro" id="IPR036097">
    <property type="entry name" value="HisK_dim/P_sf"/>
</dbReference>
<dbReference type="PROSITE" id="PS50113">
    <property type="entry name" value="PAC"/>
    <property type="match status" value="1"/>
</dbReference>
<evidence type="ECO:0000259" key="7">
    <source>
        <dbReference type="PROSITE" id="PS50112"/>
    </source>
</evidence>
<protein>
    <recommendedName>
        <fullName evidence="2">histidine kinase</fullName>
        <ecNumber evidence="2">2.7.13.3</ecNumber>
    </recommendedName>
</protein>
<feature type="domain" description="PAC" evidence="8">
    <location>
        <begin position="205"/>
        <end position="260"/>
    </location>
</feature>
<comment type="catalytic activity">
    <reaction evidence="1">
        <text>ATP + protein L-histidine = ADP + protein N-phospho-L-histidine.</text>
        <dbReference type="EC" id="2.7.13.3"/>
    </reaction>
</comment>
<dbReference type="Pfam" id="PF08448">
    <property type="entry name" value="PAS_4"/>
    <property type="match status" value="1"/>
</dbReference>
<dbReference type="SUPFAM" id="SSF55785">
    <property type="entry name" value="PYP-like sensor domain (PAS domain)"/>
    <property type="match status" value="1"/>
</dbReference>
<evidence type="ECO:0000313" key="9">
    <source>
        <dbReference type="EMBL" id="MBX0322545.1"/>
    </source>
</evidence>
<dbReference type="InterPro" id="IPR029016">
    <property type="entry name" value="GAF-like_dom_sf"/>
</dbReference>
<dbReference type="InterPro" id="IPR013656">
    <property type="entry name" value="PAS_4"/>
</dbReference>
<feature type="domain" description="PAS" evidence="7">
    <location>
        <begin position="135"/>
        <end position="205"/>
    </location>
</feature>
<keyword evidence="3" id="KW-0597">Phosphoprotein</keyword>
<keyword evidence="5" id="KW-0418">Kinase</keyword>
<comment type="caution">
    <text evidence="9">The sequence shown here is derived from an EMBL/GenBank/DDBJ whole genome shotgun (WGS) entry which is preliminary data.</text>
</comment>
<sequence>MDTNDSRQVRVLSTDAGERLDAVWAVLTERGFDVDHVESPAALGRADTDAYDLVVVAHDETTTPELDGVAGVETAVAAVDCPVVLYAVGFPGADVAVDALAAGATDAVYVPPERASLLARRFDCAATDGTSFDSPEALLNDFFEHYPEDVFVKDDSSRIAIGSHETTRPQGYDRDQLVGLTDYELFHPDLADALYEQERRIREEDDPQVNVVEHYVEDGEDCWVSSTKVPRYDEDGAVTGIVGGTRDVTELRRREELVASLNEWSRDLMRAETAADICRLTAAIAADIDTLPSAQVVLDDGTRLTPADVDDDGPALFETHERWFWRAFETGDPQYVTTGPDGRTTRTDGADPTEIEAVVLPLGDHGALGLSPGDTLDEFTLDLANVLAATVEASLDRAEREQELREHERELETQNERLEAFTTMVSHDLRNPLQVALGATDLLDEESEHVDRIYTALDQMDRLVDELLTLARRGEIVGDRVAVDVATLAGAAWSAVDTGEATLTLDDPGTVVADRDRLRELFENLLWVLLERSAADPTVRVGSLGTGGLYIEHADRTATDGDGDPLAASPLDTEDWTQYGQYIVSTIAEAYGWDVTAVDTGGDHVRFEITGLEGR</sequence>
<dbReference type="InterPro" id="IPR035965">
    <property type="entry name" value="PAS-like_dom_sf"/>
</dbReference>
<dbReference type="GO" id="GO:0000155">
    <property type="term" value="F:phosphorelay sensor kinase activity"/>
    <property type="evidence" value="ECO:0007669"/>
    <property type="project" value="InterPro"/>
</dbReference>
<dbReference type="Gene3D" id="3.30.450.40">
    <property type="match status" value="1"/>
</dbReference>
<evidence type="ECO:0000256" key="2">
    <source>
        <dbReference type="ARBA" id="ARBA00012438"/>
    </source>
</evidence>
<evidence type="ECO:0000256" key="6">
    <source>
        <dbReference type="SAM" id="Coils"/>
    </source>
</evidence>
<keyword evidence="6" id="KW-0175">Coiled coil</keyword>
<dbReference type="InterPro" id="IPR052162">
    <property type="entry name" value="Sensor_kinase/Photoreceptor"/>
</dbReference>
<dbReference type="InterPro" id="IPR000700">
    <property type="entry name" value="PAS-assoc_C"/>
</dbReference>
<evidence type="ECO:0000313" key="10">
    <source>
        <dbReference type="Proteomes" id="UP001430377"/>
    </source>
</evidence>
<dbReference type="NCBIfam" id="TIGR00229">
    <property type="entry name" value="sensory_box"/>
    <property type="match status" value="1"/>
</dbReference>
<dbReference type="InterPro" id="IPR000014">
    <property type="entry name" value="PAS"/>
</dbReference>
<dbReference type="PANTHER" id="PTHR43304:SF1">
    <property type="entry name" value="PAC DOMAIN-CONTAINING PROTEIN"/>
    <property type="match status" value="1"/>
</dbReference>
<reference evidence="9 10" key="1">
    <citation type="submission" date="2021-06" db="EMBL/GenBank/DDBJ databases">
        <title>Halomicroarcula sp. a new haloarchaeum isolated from saline soil.</title>
        <authorList>
            <person name="Duran-Viseras A."/>
            <person name="Sanchez-Porro C."/>
            <person name="Ventosa A."/>
        </authorList>
    </citation>
    <scope>NUCLEOTIDE SEQUENCE [LARGE SCALE GENOMIC DNA]</scope>
    <source>
        <strain evidence="9 10">F13</strain>
    </source>
</reference>
<dbReference type="Gene3D" id="1.10.287.130">
    <property type="match status" value="1"/>
</dbReference>
<evidence type="ECO:0000256" key="1">
    <source>
        <dbReference type="ARBA" id="ARBA00000085"/>
    </source>
</evidence>
<dbReference type="SMART" id="SM00388">
    <property type="entry name" value="HisKA"/>
    <property type="match status" value="1"/>
</dbReference>
<dbReference type="PROSITE" id="PS50112">
    <property type="entry name" value="PAS"/>
    <property type="match status" value="1"/>
</dbReference>
<dbReference type="CDD" id="cd00130">
    <property type="entry name" value="PAS"/>
    <property type="match status" value="1"/>
</dbReference>
<keyword evidence="4" id="KW-0808">Transferase</keyword>
<dbReference type="Proteomes" id="UP001430377">
    <property type="component" value="Unassembled WGS sequence"/>
</dbReference>